<feature type="domain" description="ABC transporter" evidence="12">
    <location>
        <begin position="1173"/>
        <end position="1407"/>
    </location>
</feature>
<dbReference type="SMART" id="SM00382">
    <property type="entry name" value="AAA"/>
    <property type="match status" value="1"/>
</dbReference>
<protein>
    <submittedName>
        <fullName evidence="14">Chromosome undetermined SCAF14706, whole genome shotgun sequence</fullName>
    </submittedName>
</protein>
<keyword evidence="8 11" id="KW-1133">Transmembrane helix</keyword>
<comment type="subcellular location">
    <subcellularLocation>
        <location evidence="1">Endomembrane system</location>
        <topology evidence="1">Multi-pass membrane protein</topology>
    </subcellularLocation>
</comment>
<dbReference type="InterPro" id="IPR036640">
    <property type="entry name" value="ABC1_TM_sf"/>
</dbReference>
<keyword evidence="5" id="KW-0677">Repeat</keyword>
<evidence type="ECO:0000256" key="9">
    <source>
        <dbReference type="ARBA" id="ARBA00023136"/>
    </source>
</evidence>
<dbReference type="Gene3D" id="3.40.50.300">
    <property type="entry name" value="P-loop containing nucleotide triphosphate hydrolases"/>
    <property type="match status" value="2"/>
</dbReference>
<keyword evidence="9 11" id="KW-0472">Membrane</keyword>
<feature type="compositionally biased region" description="Basic and acidic residues" evidence="10">
    <location>
        <begin position="35"/>
        <end position="44"/>
    </location>
</feature>
<dbReference type="PROSITE" id="PS50929">
    <property type="entry name" value="ABC_TM1F"/>
    <property type="match status" value="2"/>
</dbReference>
<dbReference type="PROSITE" id="PS00211">
    <property type="entry name" value="ABC_TRANSPORTER_1"/>
    <property type="match status" value="2"/>
</dbReference>
<organism evidence="14">
    <name type="scientific">Tetraodon nigroviridis</name>
    <name type="common">Spotted green pufferfish</name>
    <name type="synonym">Chelonodon nigroviridis</name>
    <dbReference type="NCBI Taxonomy" id="99883"/>
    <lineage>
        <taxon>Eukaryota</taxon>
        <taxon>Metazoa</taxon>
        <taxon>Chordata</taxon>
        <taxon>Craniata</taxon>
        <taxon>Vertebrata</taxon>
        <taxon>Euteleostomi</taxon>
        <taxon>Actinopterygii</taxon>
        <taxon>Neopterygii</taxon>
        <taxon>Teleostei</taxon>
        <taxon>Neoteleostei</taxon>
        <taxon>Acanthomorphata</taxon>
        <taxon>Eupercaria</taxon>
        <taxon>Tetraodontiformes</taxon>
        <taxon>Tetradontoidea</taxon>
        <taxon>Tetraodontidae</taxon>
        <taxon>Tetraodon</taxon>
    </lineage>
</organism>
<sequence length="1440" mass="158614">MKEKHSLEKSSEPEEPFKASFRWRTQSVESAAGHPHLDDGGRKEPPHRKYHHSLQALKPFRFSSPQSHPVDNAGFLSFTAFAWIMPMVWAIFRNKLDLDSLRLSPFDCADVNAARLQKLWKEEVAKVGLEKASLVRAIFRFQRTRLILSAAAGVVAMVAAFMGPAILVNKVLQYIERPETSSLLYGVGLACALFFTEFCKSFLISLMWALNTRTAVRLKGAFCTMAFEKIISLRAQGDVSNGEMINVLTGDGHKLYEAIIFASFLVCVPVIFIACIVYACFILGYTALTGVLTYIIFIPTQAFLAKIINKFRWKTIQITDNRVRTMNEILNSIKLIKMYAWEDSFQGKIADLRKNEKKQLWVVNFIQNVNVNLTGIVPIIATVLTFLVHTLLGLRLNTTDAFTTITIFNALRFSLALLPQTKILLIQNPEPYLQHRKDNKLAIVVENATLSWTKPGRQPGSDQAGSTLPTLRNISFKLQKMHLLQGSLWTDGTFAYVSQQAWIFHGTVQENILMGKPLDQAKYNRVVEVCSLRADFDILPYGDQTEIGERGLNLSGGQKQRISLARAVYSDRDIFLLDDPLSAVDAHVGKHIFEECVKKELQGKSVILVTHQLQFLEFCDNILVLEDGKVLEDGDHEQLVKAGGRYAQLISNYQMTEPQTQTEGEAPPEDREHLKECERRGRTESGVVNPAFDLSDEKLVEDHGAAKVKPDGGDQLVRKETSTEGGVPLKVYHQYCQAAGGWFFAFVCIFLIFLMVGSMAVSNWWLSHWLGQGSGTNSTDDNITANPQLSYYQLVYGVLGVVLVVLAAIDCFTYTWVTLNAASRLHNSLFRKVRWDGDLTVPGDPAPFTRPLKPSTDHLHAHELLRHDAVRTDHQPLLQRPGGGGHGASALHGLLPAVLADGPLHHRHRLSGVPLHADHRADPRNGVTHHPPVSGTAALVPGPWALSTTGAVPPQCVPEEHPPDEAAGERQPLPLRLSHHLHAAGPQHHPRLQHPRQPHPGVQVAERHQLQPLHALPLGHPLALLPPGLHRRPHDALRDALRGAQRQQHHQPVPEGPGPVLHHTGASRPLGRRRCTDACAADRLCGCASLADGLAAVRGEAGDGGGGQVQLRGAAAGIHPGNGSRSPRQHRNLRHGRRRATHPCPGVQGSNCEAPRHVKEALLPEGWPKSGAITFLDYKMRYRENTPIVLNGLSFSIQAGEKLGIVGRTGSGKSSLGVALFRLVEPTGGTILIDGVDISSIGLEDLRSKLSIIPQDPVLFCGTVRYNLDPFNKYTDKEIWEALEKTYIKDSISSLDQKLLAPVLENGENFSVGERQLMCMARALLRNSKIILLDEATASIDAETDALIQSTIQKAFRDCTMLTIAHRIHTVANADRILVMEAGEVGEAGTEGPEGPPRGPGSPEAAALSFLCLLQVAELDRPEVLKQNPGSLFSTLLKAA</sequence>
<keyword evidence="7" id="KW-0067">ATP-binding</keyword>
<dbReference type="PROSITE" id="PS50893">
    <property type="entry name" value="ABC_TRANSPORTER_2"/>
    <property type="match status" value="2"/>
</dbReference>
<dbReference type="Gene3D" id="1.20.1560.10">
    <property type="entry name" value="ABC transporter type 1, transmembrane domain"/>
    <property type="match status" value="2"/>
</dbReference>
<feature type="transmembrane region" description="Helical" evidence="11">
    <location>
        <begin position="291"/>
        <end position="308"/>
    </location>
</feature>
<dbReference type="InterPro" id="IPR003439">
    <property type="entry name" value="ABC_transporter-like_ATP-bd"/>
</dbReference>
<evidence type="ECO:0000256" key="8">
    <source>
        <dbReference type="ARBA" id="ARBA00022989"/>
    </source>
</evidence>
<dbReference type="GO" id="GO:0012505">
    <property type="term" value="C:endomembrane system"/>
    <property type="evidence" value="ECO:0007669"/>
    <property type="project" value="UniProtKB-SubCell"/>
</dbReference>
<dbReference type="FunFam" id="3.40.50.300:FF:000074">
    <property type="entry name" value="Multidrug resistance-associated protein 5 isoform 1"/>
    <property type="match status" value="1"/>
</dbReference>
<dbReference type="GO" id="GO:0016020">
    <property type="term" value="C:membrane"/>
    <property type="evidence" value="ECO:0007669"/>
    <property type="project" value="InterPro"/>
</dbReference>
<evidence type="ECO:0000256" key="4">
    <source>
        <dbReference type="ARBA" id="ARBA00022692"/>
    </source>
</evidence>
<evidence type="ECO:0000256" key="3">
    <source>
        <dbReference type="ARBA" id="ARBA00022448"/>
    </source>
</evidence>
<feature type="transmembrane region" description="Helical" evidence="11">
    <location>
        <begin position="258"/>
        <end position="285"/>
    </location>
</feature>
<feature type="domain" description="ABC transporter" evidence="12">
    <location>
        <begin position="426"/>
        <end position="652"/>
    </location>
</feature>
<evidence type="ECO:0000256" key="7">
    <source>
        <dbReference type="ARBA" id="ARBA00022840"/>
    </source>
</evidence>
<dbReference type="GO" id="GO:0140359">
    <property type="term" value="F:ABC-type transporter activity"/>
    <property type="evidence" value="ECO:0007669"/>
    <property type="project" value="InterPro"/>
</dbReference>
<feature type="region of interest" description="Disordered" evidence="10">
    <location>
        <begin position="1112"/>
        <end position="1152"/>
    </location>
</feature>
<dbReference type="OrthoDB" id="6500128at2759"/>
<feature type="transmembrane region" description="Helical" evidence="11">
    <location>
        <begin position="187"/>
        <end position="210"/>
    </location>
</feature>
<feature type="region of interest" description="Disordered" evidence="10">
    <location>
        <begin position="1042"/>
        <end position="1068"/>
    </location>
</feature>
<dbReference type="CDD" id="cd03250">
    <property type="entry name" value="ABCC_MRP_domain1"/>
    <property type="match status" value="1"/>
</dbReference>
<dbReference type="InterPro" id="IPR003593">
    <property type="entry name" value="AAA+_ATPase"/>
</dbReference>
<feature type="domain" description="ABC transmembrane type-1" evidence="13">
    <location>
        <begin position="746"/>
        <end position="833"/>
    </location>
</feature>
<keyword evidence="4 11" id="KW-0812">Transmembrane</keyword>
<feature type="transmembrane region" description="Helical" evidence="11">
    <location>
        <begin position="73"/>
        <end position="92"/>
    </location>
</feature>
<reference evidence="14" key="2">
    <citation type="submission" date="2004-02" db="EMBL/GenBank/DDBJ databases">
        <authorList>
            <consortium name="Genoscope"/>
            <consortium name="Whitehead Institute Centre for Genome Research"/>
        </authorList>
    </citation>
    <scope>NUCLEOTIDE SEQUENCE</scope>
</reference>
<dbReference type="InterPro" id="IPR011527">
    <property type="entry name" value="ABC1_TM_dom"/>
</dbReference>
<evidence type="ECO:0000256" key="5">
    <source>
        <dbReference type="ARBA" id="ARBA00022737"/>
    </source>
</evidence>
<dbReference type="InterPro" id="IPR017871">
    <property type="entry name" value="ABC_transporter-like_CS"/>
</dbReference>
<feature type="transmembrane region" description="Helical" evidence="11">
    <location>
        <begin position="361"/>
        <end position="389"/>
    </location>
</feature>
<keyword evidence="6" id="KW-0547">Nucleotide-binding</keyword>
<dbReference type="CDD" id="cd03244">
    <property type="entry name" value="ABCC_MRP_domain2"/>
    <property type="match status" value="1"/>
</dbReference>
<feature type="transmembrane region" description="Helical" evidence="11">
    <location>
        <begin position="146"/>
        <end position="167"/>
    </location>
</feature>
<reference evidence="14" key="1">
    <citation type="journal article" date="2004" name="Nature">
        <title>Genome duplication in the teleost fish Tetraodon nigroviridis reveals the early vertebrate proto-karyotype.</title>
        <authorList>
            <person name="Jaillon O."/>
            <person name="Aury J.-M."/>
            <person name="Brunet F."/>
            <person name="Petit J.-L."/>
            <person name="Stange-Thomann N."/>
            <person name="Mauceli E."/>
            <person name="Bouneau L."/>
            <person name="Fischer C."/>
            <person name="Ozouf-Costaz C."/>
            <person name="Bernot A."/>
            <person name="Nicaud S."/>
            <person name="Jaffe D."/>
            <person name="Fisher S."/>
            <person name="Lutfalla G."/>
            <person name="Dossat C."/>
            <person name="Segurens B."/>
            <person name="Dasilva C."/>
            <person name="Salanoubat M."/>
            <person name="Levy M."/>
            <person name="Boudet N."/>
            <person name="Castellano S."/>
            <person name="Anthouard V."/>
            <person name="Jubin C."/>
            <person name="Castelli V."/>
            <person name="Katinka M."/>
            <person name="Vacherie B."/>
            <person name="Biemont C."/>
            <person name="Skalli Z."/>
            <person name="Cattolico L."/>
            <person name="Poulain J."/>
            <person name="De Berardinis V."/>
            <person name="Cruaud C."/>
            <person name="Duprat S."/>
            <person name="Brottier P."/>
            <person name="Coutanceau J.-P."/>
            <person name="Gouzy J."/>
            <person name="Parra G."/>
            <person name="Lardier G."/>
            <person name="Chapple C."/>
            <person name="McKernan K.J."/>
            <person name="McEwan P."/>
            <person name="Bosak S."/>
            <person name="Kellis M."/>
            <person name="Volff J.-N."/>
            <person name="Guigo R."/>
            <person name="Zody M.C."/>
            <person name="Mesirov J."/>
            <person name="Lindblad-Toh K."/>
            <person name="Birren B."/>
            <person name="Nusbaum C."/>
            <person name="Kahn D."/>
            <person name="Robinson-Rechavi M."/>
            <person name="Laudet V."/>
            <person name="Schachter V."/>
            <person name="Quetier F."/>
            <person name="Saurin W."/>
            <person name="Scarpelli C."/>
            <person name="Wincker P."/>
            <person name="Lander E.S."/>
            <person name="Weissenbach J."/>
            <person name="Roest Crollius H."/>
        </authorList>
    </citation>
    <scope>NUCLEOTIDE SEQUENCE [LARGE SCALE GENOMIC DNA]</scope>
</reference>
<dbReference type="Pfam" id="PF00005">
    <property type="entry name" value="ABC_tran"/>
    <property type="match status" value="2"/>
</dbReference>
<gene>
    <name evidence="14" type="ORF">GSTENG00022364001</name>
</gene>
<feature type="region of interest" description="Disordered" evidence="10">
    <location>
        <begin position="1"/>
        <end position="50"/>
    </location>
</feature>
<evidence type="ECO:0000256" key="1">
    <source>
        <dbReference type="ARBA" id="ARBA00004127"/>
    </source>
</evidence>
<feature type="compositionally biased region" description="Basic and acidic residues" evidence="10">
    <location>
        <begin position="1"/>
        <end position="17"/>
    </location>
</feature>
<feature type="non-terminal residue" evidence="14">
    <location>
        <position position="1440"/>
    </location>
</feature>
<dbReference type="InterPro" id="IPR050173">
    <property type="entry name" value="ABC_transporter_C-like"/>
</dbReference>
<dbReference type="EMBL" id="CAAE01014706">
    <property type="protein sequence ID" value="CAG03083.1"/>
    <property type="molecule type" value="Genomic_DNA"/>
</dbReference>
<dbReference type="SUPFAM" id="SSF52540">
    <property type="entry name" value="P-loop containing nucleoside triphosphate hydrolases"/>
    <property type="match status" value="2"/>
</dbReference>
<evidence type="ECO:0000259" key="12">
    <source>
        <dbReference type="PROSITE" id="PS50893"/>
    </source>
</evidence>
<keyword evidence="3" id="KW-0813">Transport</keyword>
<proteinExistence type="inferred from homology"/>
<name>Q4S8E9_TETNG</name>
<dbReference type="Pfam" id="PF00664">
    <property type="entry name" value="ABC_membrane"/>
    <property type="match status" value="2"/>
</dbReference>
<dbReference type="KEGG" id="tng:GSTEN00022364G001"/>
<comment type="similarity">
    <text evidence="2">Belongs to the ABC transporter superfamily. ABCC family. Conjugate transporter (TC 3.A.1.208) subfamily.</text>
</comment>
<evidence type="ECO:0000259" key="13">
    <source>
        <dbReference type="PROSITE" id="PS50929"/>
    </source>
</evidence>
<feature type="domain" description="ABC transmembrane type-1" evidence="13">
    <location>
        <begin position="150"/>
        <end position="420"/>
    </location>
</feature>
<evidence type="ECO:0000256" key="11">
    <source>
        <dbReference type="SAM" id="Phobius"/>
    </source>
</evidence>
<dbReference type="GO" id="GO:0005524">
    <property type="term" value="F:ATP binding"/>
    <property type="evidence" value="ECO:0007669"/>
    <property type="project" value="UniProtKB-KW"/>
</dbReference>
<dbReference type="InterPro" id="IPR027417">
    <property type="entry name" value="P-loop_NTPase"/>
</dbReference>
<dbReference type="SUPFAM" id="SSF90123">
    <property type="entry name" value="ABC transporter transmembrane region"/>
    <property type="match status" value="2"/>
</dbReference>
<dbReference type="CDD" id="cd18592">
    <property type="entry name" value="ABC_6TM_MRP5_8_9_D1"/>
    <property type="match status" value="1"/>
</dbReference>
<dbReference type="FunFam" id="1.20.1560.10:FF:000012">
    <property type="entry name" value="ATP binding cassette subfamily C member 5"/>
    <property type="match status" value="1"/>
</dbReference>
<feature type="transmembrane region" description="Helical" evidence="11">
    <location>
        <begin position="794"/>
        <end position="817"/>
    </location>
</feature>
<dbReference type="PANTHER" id="PTHR24223:SF10">
    <property type="entry name" value="ATP-BINDING CASSETTE SUB-FAMILY C MEMBER 12"/>
    <property type="match status" value="1"/>
</dbReference>
<dbReference type="FunFam" id="3.40.50.300:FF:000997">
    <property type="entry name" value="Multidrug resistance-associated protein 1"/>
    <property type="match status" value="1"/>
</dbReference>
<feature type="compositionally biased region" description="Basic residues" evidence="10">
    <location>
        <begin position="1127"/>
        <end position="1141"/>
    </location>
</feature>
<evidence type="ECO:0000256" key="6">
    <source>
        <dbReference type="ARBA" id="ARBA00022741"/>
    </source>
</evidence>
<accession>Q4S8E9</accession>
<evidence type="ECO:0000256" key="2">
    <source>
        <dbReference type="ARBA" id="ARBA00009726"/>
    </source>
</evidence>
<evidence type="ECO:0000256" key="10">
    <source>
        <dbReference type="SAM" id="MobiDB-lite"/>
    </source>
</evidence>
<feature type="transmembrane region" description="Helical" evidence="11">
    <location>
        <begin position="742"/>
        <end position="766"/>
    </location>
</feature>
<evidence type="ECO:0000313" key="14">
    <source>
        <dbReference type="EMBL" id="CAG03083.1"/>
    </source>
</evidence>
<dbReference type="GO" id="GO:0016887">
    <property type="term" value="F:ATP hydrolysis activity"/>
    <property type="evidence" value="ECO:0007669"/>
    <property type="project" value="InterPro"/>
</dbReference>
<dbReference type="PANTHER" id="PTHR24223">
    <property type="entry name" value="ATP-BINDING CASSETTE SUB-FAMILY C"/>
    <property type="match status" value="1"/>
</dbReference>